<sequence length="74" mass="8204">MTATATKSIKHMQASDESIHYSSSAFFLFRFAFFLVSSRTEVNSSSANPNSHHLAQIVQLPARFAEQLGIDWAA</sequence>
<gene>
    <name evidence="1" type="ORF">HPP92_026748</name>
</gene>
<protein>
    <submittedName>
        <fullName evidence="1">Uncharacterized protein</fullName>
    </submittedName>
</protein>
<proteinExistence type="predicted"/>
<dbReference type="Proteomes" id="UP000639772">
    <property type="component" value="Unassembled WGS sequence"/>
</dbReference>
<dbReference type="EMBL" id="JADCNM010000124">
    <property type="protein sequence ID" value="KAG0450428.1"/>
    <property type="molecule type" value="Genomic_DNA"/>
</dbReference>
<organism evidence="1 2">
    <name type="scientific">Vanilla planifolia</name>
    <name type="common">Vanilla</name>
    <dbReference type="NCBI Taxonomy" id="51239"/>
    <lineage>
        <taxon>Eukaryota</taxon>
        <taxon>Viridiplantae</taxon>
        <taxon>Streptophyta</taxon>
        <taxon>Embryophyta</taxon>
        <taxon>Tracheophyta</taxon>
        <taxon>Spermatophyta</taxon>
        <taxon>Magnoliopsida</taxon>
        <taxon>Liliopsida</taxon>
        <taxon>Asparagales</taxon>
        <taxon>Orchidaceae</taxon>
        <taxon>Vanilloideae</taxon>
        <taxon>Vanilleae</taxon>
        <taxon>Vanilla</taxon>
    </lineage>
</organism>
<evidence type="ECO:0000313" key="2">
    <source>
        <dbReference type="Proteomes" id="UP000639772"/>
    </source>
</evidence>
<dbReference type="AlphaFoldDB" id="A0A835U6J0"/>
<comment type="caution">
    <text evidence="1">The sequence shown here is derived from an EMBL/GenBank/DDBJ whole genome shotgun (WGS) entry which is preliminary data.</text>
</comment>
<evidence type="ECO:0000313" key="1">
    <source>
        <dbReference type="EMBL" id="KAG0450428.1"/>
    </source>
</evidence>
<accession>A0A835U6J0</accession>
<reference evidence="1 2" key="1">
    <citation type="journal article" date="2020" name="Nat. Food">
        <title>A phased Vanilla planifolia genome enables genetic improvement of flavour and production.</title>
        <authorList>
            <person name="Hasing T."/>
            <person name="Tang H."/>
            <person name="Brym M."/>
            <person name="Khazi F."/>
            <person name="Huang T."/>
            <person name="Chambers A.H."/>
        </authorList>
    </citation>
    <scope>NUCLEOTIDE SEQUENCE [LARGE SCALE GENOMIC DNA]</scope>
    <source>
        <tissue evidence="1">Leaf</tissue>
    </source>
</reference>
<name>A0A835U6J0_VANPL</name>